<reference evidence="4" key="1">
    <citation type="journal article" date="2019" name="Int. J. Syst. Evol. Microbiol.">
        <title>The Global Catalogue of Microorganisms (GCM) 10K type strain sequencing project: providing services to taxonomists for standard genome sequencing and annotation.</title>
        <authorList>
            <consortium name="The Broad Institute Genomics Platform"/>
            <consortium name="The Broad Institute Genome Sequencing Center for Infectious Disease"/>
            <person name="Wu L."/>
            <person name="Ma J."/>
        </authorList>
    </citation>
    <scope>NUCLEOTIDE SEQUENCE [LARGE SCALE GENOMIC DNA]</scope>
    <source>
        <strain evidence="4">CCUG 57113</strain>
    </source>
</reference>
<dbReference type="EMBL" id="JBHSMH010000111">
    <property type="protein sequence ID" value="MFC5471622.1"/>
    <property type="molecule type" value="Genomic_DNA"/>
</dbReference>
<evidence type="ECO:0000313" key="3">
    <source>
        <dbReference type="EMBL" id="MFC5471622.1"/>
    </source>
</evidence>
<evidence type="ECO:0000256" key="1">
    <source>
        <dbReference type="SAM" id="MobiDB-lite"/>
    </source>
</evidence>
<proteinExistence type="predicted"/>
<feature type="transmembrane region" description="Helical" evidence="2">
    <location>
        <begin position="6"/>
        <end position="23"/>
    </location>
</feature>
<name>A0ABW0M354_9BACL</name>
<evidence type="ECO:0000256" key="2">
    <source>
        <dbReference type="SAM" id="Phobius"/>
    </source>
</evidence>
<sequence>MRKDTFKLLVFAGIVGFAILYGMELSNKGIREVNGPFPTEGTAAVGQSDAGETDDWTLPVTGKAGGSRSSGTASDRTDDWDDGTALVDDGDESVAIPRNDREPIVDRVSGKTGEVLHDLSRNGIKAVVSLFDKVLG</sequence>
<feature type="compositionally biased region" description="Acidic residues" evidence="1">
    <location>
        <begin position="78"/>
        <end position="92"/>
    </location>
</feature>
<dbReference type="Proteomes" id="UP001596105">
    <property type="component" value="Unassembled WGS sequence"/>
</dbReference>
<keyword evidence="2" id="KW-0472">Membrane</keyword>
<feature type="region of interest" description="Disordered" evidence="1">
    <location>
        <begin position="33"/>
        <end position="96"/>
    </location>
</feature>
<accession>A0ABW0M354</accession>
<protein>
    <submittedName>
        <fullName evidence="3">Uncharacterized protein</fullName>
    </submittedName>
</protein>
<gene>
    <name evidence="3" type="ORF">ACFPPD_23380</name>
</gene>
<keyword evidence="2" id="KW-0812">Transmembrane</keyword>
<keyword evidence="2" id="KW-1133">Transmembrane helix</keyword>
<evidence type="ECO:0000313" key="4">
    <source>
        <dbReference type="Proteomes" id="UP001596105"/>
    </source>
</evidence>
<keyword evidence="4" id="KW-1185">Reference proteome</keyword>
<organism evidence="3 4">
    <name type="scientific">Cohnella suwonensis</name>
    <dbReference type="NCBI Taxonomy" id="696072"/>
    <lineage>
        <taxon>Bacteria</taxon>
        <taxon>Bacillati</taxon>
        <taxon>Bacillota</taxon>
        <taxon>Bacilli</taxon>
        <taxon>Bacillales</taxon>
        <taxon>Paenibacillaceae</taxon>
        <taxon>Cohnella</taxon>
    </lineage>
</organism>
<dbReference type="RefSeq" id="WP_209743745.1">
    <property type="nucleotide sequence ID" value="NZ_JBHSMH010000111.1"/>
</dbReference>
<comment type="caution">
    <text evidence="3">The sequence shown here is derived from an EMBL/GenBank/DDBJ whole genome shotgun (WGS) entry which is preliminary data.</text>
</comment>